<feature type="transmembrane region" description="Helical" evidence="5">
    <location>
        <begin position="202"/>
        <end position="220"/>
    </location>
</feature>
<evidence type="ECO:0000313" key="8">
    <source>
        <dbReference type="Proteomes" id="UP001408356"/>
    </source>
</evidence>
<evidence type="ECO:0000313" key="7">
    <source>
        <dbReference type="EMBL" id="KAK9420562.1"/>
    </source>
</evidence>
<keyword evidence="2 5" id="KW-0812">Transmembrane</keyword>
<evidence type="ECO:0000256" key="2">
    <source>
        <dbReference type="ARBA" id="ARBA00022692"/>
    </source>
</evidence>
<name>A0ABR2V0V5_9PEZI</name>
<reference evidence="7 8" key="1">
    <citation type="journal article" date="2024" name="J. Plant Pathol.">
        <title>Sequence and assembly of the genome of Seiridium unicorne, isolate CBS 538.82, causal agent of cypress canker disease.</title>
        <authorList>
            <person name="Scali E."/>
            <person name="Rocca G.D."/>
            <person name="Danti R."/>
            <person name="Garbelotto M."/>
            <person name="Barberini S."/>
            <person name="Baroncelli R."/>
            <person name="Emiliani G."/>
        </authorList>
    </citation>
    <scope>NUCLEOTIDE SEQUENCE [LARGE SCALE GENOMIC DNA]</scope>
    <source>
        <strain evidence="7 8">BM-138-508</strain>
    </source>
</reference>
<feature type="transmembrane region" description="Helical" evidence="5">
    <location>
        <begin position="365"/>
        <end position="390"/>
    </location>
</feature>
<dbReference type="SUPFAM" id="SSF103473">
    <property type="entry name" value="MFS general substrate transporter"/>
    <property type="match status" value="1"/>
</dbReference>
<dbReference type="EMBL" id="JARVKF010000224">
    <property type="protein sequence ID" value="KAK9420562.1"/>
    <property type="molecule type" value="Genomic_DNA"/>
</dbReference>
<evidence type="ECO:0000256" key="1">
    <source>
        <dbReference type="ARBA" id="ARBA00004141"/>
    </source>
</evidence>
<dbReference type="Gene3D" id="1.20.1250.20">
    <property type="entry name" value="MFS general substrate transporter like domains"/>
    <property type="match status" value="1"/>
</dbReference>
<keyword evidence="3 5" id="KW-1133">Transmembrane helix</keyword>
<feature type="signal peptide" evidence="6">
    <location>
        <begin position="1"/>
        <end position="18"/>
    </location>
</feature>
<feature type="transmembrane region" description="Helical" evidence="5">
    <location>
        <begin position="132"/>
        <end position="152"/>
    </location>
</feature>
<dbReference type="PANTHER" id="PTHR23502">
    <property type="entry name" value="MAJOR FACILITATOR SUPERFAMILY"/>
    <property type="match status" value="1"/>
</dbReference>
<dbReference type="InterPro" id="IPR011701">
    <property type="entry name" value="MFS"/>
</dbReference>
<comment type="caution">
    <text evidence="7">The sequence shown here is derived from an EMBL/GenBank/DDBJ whole genome shotgun (WGS) entry which is preliminary data.</text>
</comment>
<proteinExistence type="predicted"/>
<evidence type="ECO:0000256" key="5">
    <source>
        <dbReference type="SAM" id="Phobius"/>
    </source>
</evidence>
<dbReference type="InterPro" id="IPR036259">
    <property type="entry name" value="MFS_trans_sf"/>
</dbReference>
<keyword evidence="6" id="KW-0732">Signal</keyword>
<gene>
    <name evidence="7" type="ORF">SUNI508_06302</name>
</gene>
<organism evidence="7 8">
    <name type="scientific">Seiridium unicorne</name>
    <dbReference type="NCBI Taxonomy" id="138068"/>
    <lineage>
        <taxon>Eukaryota</taxon>
        <taxon>Fungi</taxon>
        <taxon>Dikarya</taxon>
        <taxon>Ascomycota</taxon>
        <taxon>Pezizomycotina</taxon>
        <taxon>Sordariomycetes</taxon>
        <taxon>Xylariomycetidae</taxon>
        <taxon>Amphisphaeriales</taxon>
        <taxon>Sporocadaceae</taxon>
        <taxon>Seiridium</taxon>
    </lineage>
</organism>
<accession>A0ABR2V0V5</accession>
<evidence type="ECO:0000256" key="6">
    <source>
        <dbReference type="SAM" id="SignalP"/>
    </source>
</evidence>
<keyword evidence="4 5" id="KW-0472">Membrane</keyword>
<feature type="chain" id="PRO_5046855245" evidence="6">
    <location>
        <begin position="19"/>
        <end position="424"/>
    </location>
</feature>
<evidence type="ECO:0000256" key="4">
    <source>
        <dbReference type="ARBA" id="ARBA00023136"/>
    </source>
</evidence>
<protein>
    <submittedName>
        <fullName evidence="7">MFS transporter</fullName>
    </submittedName>
</protein>
<keyword evidence="8" id="KW-1185">Reference proteome</keyword>
<dbReference type="Pfam" id="PF07690">
    <property type="entry name" value="MFS_1"/>
    <property type="match status" value="1"/>
</dbReference>
<feature type="transmembrane region" description="Helical" evidence="5">
    <location>
        <begin position="90"/>
        <end position="111"/>
    </location>
</feature>
<comment type="subcellular location">
    <subcellularLocation>
        <location evidence="1">Membrane</location>
        <topology evidence="1">Multi-pass membrane protein</topology>
    </subcellularLocation>
</comment>
<sequence length="424" mass="45777">MVCLGLVLSMFFVPEIQSTLGVQQETRSKSLKGIALIFDPRGVFAQLLVPRILLAHLTCGLLATTQYGLLAAIRHIINPRFNLTTPLVSGLFYIAPGVGFFTGSIVGGRLSDRTVRHYIVKRDGVRIPEDRLHSGLVGLFGVLPAAALIFGWTLEKEVGGLAVPIISAFWIGIGLMGTFNSLNTYAAEASPGRRSEVLSAKYVIQWAFGAASTAAVIPFIDATGPGLVFTVCEFKAGFNADNEVALHMIEPRSNGPPAQAESEECQHNEPHHSRVHLHSALTLIENQQDQDWLTSHPTISQDGVSLLQHDSREDGQGPKYASDPTRDAEANYQLTAAAPSSCTSTAHINHVNERTTQYHVSPLRWWYVDILAAATATVNLVAIVCVLLAYDGKSQVAWPSEVLTINGLVAILATGGRLLELISV</sequence>
<dbReference type="Proteomes" id="UP001408356">
    <property type="component" value="Unassembled WGS sequence"/>
</dbReference>
<feature type="transmembrane region" description="Helical" evidence="5">
    <location>
        <begin position="158"/>
        <end position="182"/>
    </location>
</feature>
<dbReference type="PANTHER" id="PTHR23502:SF152">
    <property type="entry name" value="MAJOR FACILITATOR SUPERFAMILY (MFS) PROFILE DOMAIN-CONTAINING PROTEIN-RELATED"/>
    <property type="match status" value="1"/>
</dbReference>
<evidence type="ECO:0000256" key="3">
    <source>
        <dbReference type="ARBA" id="ARBA00022989"/>
    </source>
</evidence>